<reference evidence="7" key="1">
    <citation type="submission" date="2025-08" db="UniProtKB">
        <authorList>
            <consortium name="Ensembl"/>
        </authorList>
    </citation>
    <scope>IDENTIFICATION</scope>
</reference>
<dbReference type="Proteomes" id="UP001108240">
    <property type="component" value="Unplaced"/>
</dbReference>
<dbReference type="InterPro" id="IPR019139">
    <property type="entry name" value="LRRFIP1/2"/>
</dbReference>
<feature type="region of interest" description="Disordered" evidence="6">
    <location>
        <begin position="127"/>
        <end position="166"/>
    </location>
</feature>
<evidence type="ECO:0000313" key="8">
    <source>
        <dbReference type="Proteomes" id="UP001108240"/>
    </source>
</evidence>
<evidence type="ECO:0000256" key="1">
    <source>
        <dbReference type="ARBA" id="ARBA00008275"/>
    </source>
</evidence>
<keyword evidence="8" id="KW-1185">Reference proteome</keyword>
<evidence type="ECO:0000313" key="7">
    <source>
        <dbReference type="Ensembl" id="ENSCCRP00000048874.2"/>
    </source>
</evidence>
<dbReference type="GeneTree" id="ENSGT00530000063564"/>
<feature type="coiled-coil region" evidence="5">
    <location>
        <begin position="226"/>
        <end position="292"/>
    </location>
</feature>
<feature type="compositionally biased region" description="Polar residues" evidence="6">
    <location>
        <begin position="127"/>
        <end position="144"/>
    </location>
</feature>
<dbReference type="GO" id="GO:0016055">
    <property type="term" value="P:Wnt signaling pathway"/>
    <property type="evidence" value="ECO:0007669"/>
    <property type="project" value="UniProtKB-KW"/>
</dbReference>
<feature type="coiled-coil region" evidence="5">
    <location>
        <begin position="366"/>
        <end position="516"/>
    </location>
</feature>
<feature type="region of interest" description="Disordered" evidence="6">
    <location>
        <begin position="76"/>
        <end position="104"/>
    </location>
</feature>
<keyword evidence="2" id="KW-0879">Wnt signaling pathway</keyword>
<proteinExistence type="inferred from homology"/>
<evidence type="ECO:0000256" key="3">
    <source>
        <dbReference type="ARBA" id="ARBA00023054"/>
    </source>
</evidence>
<comment type="similarity">
    <text evidence="1">Belongs to the LRRFIP family.</text>
</comment>
<dbReference type="AlphaFoldDB" id="A0A8C1CHH6"/>
<organism evidence="7 8">
    <name type="scientific">Cyprinus carpio carpio</name>
    <dbReference type="NCBI Taxonomy" id="630221"/>
    <lineage>
        <taxon>Eukaryota</taxon>
        <taxon>Metazoa</taxon>
        <taxon>Chordata</taxon>
        <taxon>Craniata</taxon>
        <taxon>Vertebrata</taxon>
        <taxon>Euteleostomi</taxon>
        <taxon>Actinopterygii</taxon>
        <taxon>Neopterygii</taxon>
        <taxon>Teleostei</taxon>
        <taxon>Ostariophysi</taxon>
        <taxon>Cypriniformes</taxon>
        <taxon>Cyprinidae</taxon>
        <taxon>Cyprininae</taxon>
        <taxon>Cyprinus</taxon>
    </lineage>
</organism>
<dbReference type="FunFam" id="1.20.5.4090:FF:000001">
    <property type="entry name" value="leucine-rich repeat flightless-interacting protein 2 isoform X1"/>
    <property type="match status" value="1"/>
</dbReference>
<dbReference type="Ensembl" id="ENSCCRT00000052949.2">
    <property type="protein sequence ID" value="ENSCCRP00000048874.2"/>
    <property type="gene ID" value="ENSCCRG00000025633.2"/>
</dbReference>
<dbReference type="PANTHER" id="PTHR19212:SF6">
    <property type="entry name" value="LEUCINE-RICH REPEAT FLIGHTLESS-INTERACTING PROTEIN 2"/>
    <property type="match status" value="1"/>
</dbReference>
<feature type="compositionally biased region" description="Polar residues" evidence="6">
    <location>
        <begin position="156"/>
        <end position="166"/>
    </location>
</feature>
<dbReference type="PANTHER" id="PTHR19212">
    <property type="entry name" value="LEUCINE RICH REPEAT IN FLII INTERACTING PROTEIN"/>
    <property type="match status" value="1"/>
</dbReference>
<feature type="compositionally biased region" description="Low complexity" evidence="6">
    <location>
        <begin position="77"/>
        <end position="90"/>
    </location>
</feature>
<evidence type="ECO:0000256" key="4">
    <source>
        <dbReference type="ARBA" id="ARBA00040512"/>
    </source>
</evidence>
<evidence type="ECO:0000256" key="5">
    <source>
        <dbReference type="SAM" id="Coils"/>
    </source>
</evidence>
<name>A0A8C1CHH6_CYPCA</name>
<dbReference type="GO" id="GO:0006355">
    <property type="term" value="P:regulation of DNA-templated transcription"/>
    <property type="evidence" value="ECO:0007669"/>
    <property type="project" value="InterPro"/>
</dbReference>
<evidence type="ECO:0000256" key="6">
    <source>
        <dbReference type="SAM" id="MobiDB-lite"/>
    </source>
</evidence>
<feature type="region of interest" description="Disordered" evidence="6">
    <location>
        <begin position="27"/>
        <end position="64"/>
    </location>
</feature>
<feature type="compositionally biased region" description="Low complexity" evidence="6">
    <location>
        <begin position="27"/>
        <end position="37"/>
    </location>
</feature>
<evidence type="ECO:0000256" key="2">
    <source>
        <dbReference type="ARBA" id="ARBA00022687"/>
    </source>
</evidence>
<feature type="compositionally biased region" description="Polar residues" evidence="6">
    <location>
        <begin position="91"/>
        <end position="104"/>
    </location>
</feature>
<dbReference type="Pfam" id="PF09738">
    <property type="entry name" value="LRRFIP"/>
    <property type="match status" value="1"/>
</dbReference>
<accession>A0A8C1CHH6</accession>
<dbReference type="SUPFAM" id="SSF90257">
    <property type="entry name" value="Myosin rod fragments"/>
    <property type="match status" value="1"/>
</dbReference>
<protein>
    <recommendedName>
        <fullName evidence="4">Leucine-rich repeat flightless-interacting protein 2</fullName>
    </recommendedName>
</protein>
<sequence>MLLEYENECFPIGLLLLKSSSASLRDLSSSHRSSRASSSRKRDLVSSVYNDLHKKPVGSSSKKDLLTGLYHDQRNYTSLKSSKPSPSTVSNYTPRAPSSSSSAGLTRSYSVASICDDGLYGSYSSRAPSECSWYSSGASSTRSSPVLDEKRDKQFTDTYSRPSSRCTTPALSAAALASLGGSSSRRGSGDAGSIVMDAEASISELRDIYDLKDQIQDVEGRYMQGLKELKDSLSEVEEKYKKAMVSNAQLDNEKANLIYQVDTLKDVIEEMEEQMSELRRETEEKSKESERQKHTCSVLQHKLEEMKEGIRQRDELIEKHGLVIIPEDMPNGDVSHESPTSGITVVTQEAAQVLESAGDGPLDVRLRKLADEKDELLSQIRKLKMQLEEERQKHSKVDSVYTEGERMENGTDLHFIEMQRDANRQISEYKFKLSKAEQEMATMEQNVNRLEGQVSRYKASADNAEKIEDELKAEKRKLQRELRTALDKIEEMEMTNNHLIKRLEKMKANRNALLSQQ</sequence>
<dbReference type="Gene3D" id="1.20.5.4090">
    <property type="match status" value="1"/>
</dbReference>
<keyword evidence="3 5" id="KW-0175">Coiled coil</keyword>
<reference evidence="7" key="2">
    <citation type="submission" date="2025-09" db="UniProtKB">
        <authorList>
            <consortium name="Ensembl"/>
        </authorList>
    </citation>
    <scope>IDENTIFICATION</scope>
</reference>